<dbReference type="Pfam" id="PF00383">
    <property type="entry name" value="dCMP_cyt_deam_1"/>
    <property type="match status" value="1"/>
</dbReference>
<keyword evidence="4" id="KW-1185">Reference proteome</keyword>
<dbReference type="GO" id="GO:0008270">
    <property type="term" value="F:zinc ion binding"/>
    <property type="evidence" value="ECO:0007669"/>
    <property type="project" value="TreeGrafter"/>
</dbReference>
<evidence type="ECO:0000259" key="2">
    <source>
        <dbReference type="Pfam" id="PF00383"/>
    </source>
</evidence>
<reference evidence="3 4" key="1">
    <citation type="journal article" date="2015" name="Plant Cell">
        <title>Oil accumulation by the oleaginous diatom Fistulifera solaris as revealed by the genome and transcriptome.</title>
        <authorList>
            <person name="Tanaka T."/>
            <person name="Maeda Y."/>
            <person name="Veluchamy A."/>
            <person name="Tanaka M."/>
            <person name="Abida H."/>
            <person name="Marechal E."/>
            <person name="Bowler C."/>
            <person name="Muto M."/>
            <person name="Sunaga Y."/>
            <person name="Tanaka M."/>
            <person name="Yoshino T."/>
            <person name="Taniguchi T."/>
            <person name="Fukuda Y."/>
            <person name="Nemoto M."/>
            <person name="Matsumoto M."/>
            <person name="Wong P.S."/>
            <person name="Aburatani S."/>
            <person name="Fujibuchi W."/>
        </authorList>
    </citation>
    <scope>NUCLEOTIDE SEQUENCE [LARGE SCALE GENOMIC DNA]</scope>
    <source>
        <strain evidence="3 4">JPCC DA0580</strain>
    </source>
</reference>
<dbReference type="EMBL" id="BDSP01000052">
    <property type="protein sequence ID" value="GAX12520.1"/>
    <property type="molecule type" value="Genomic_DNA"/>
</dbReference>
<evidence type="ECO:0000313" key="3">
    <source>
        <dbReference type="EMBL" id="GAX12520.1"/>
    </source>
</evidence>
<evidence type="ECO:0000256" key="1">
    <source>
        <dbReference type="ARBA" id="ARBA00006576"/>
    </source>
</evidence>
<dbReference type="InterPro" id="IPR002125">
    <property type="entry name" value="CMP_dCMP_dom"/>
</dbReference>
<feature type="domain" description="CMP/dCMP-type deaminase" evidence="2">
    <location>
        <begin position="40"/>
        <end position="137"/>
    </location>
</feature>
<gene>
    <name evidence="3" type="ORF">FisN_24Hh096</name>
</gene>
<dbReference type="OrthoDB" id="414540at2759"/>
<dbReference type="AlphaFoldDB" id="A0A1Z5JET7"/>
<dbReference type="CDD" id="cd01283">
    <property type="entry name" value="cytidine_deaminase"/>
    <property type="match status" value="1"/>
</dbReference>
<evidence type="ECO:0000313" key="4">
    <source>
        <dbReference type="Proteomes" id="UP000198406"/>
    </source>
</evidence>
<protein>
    <recommendedName>
        <fullName evidence="2">CMP/dCMP-type deaminase domain-containing protein</fullName>
    </recommendedName>
</protein>
<dbReference type="PANTHER" id="PTHR11644:SF2">
    <property type="entry name" value="CYTIDINE DEAMINASE"/>
    <property type="match status" value="1"/>
</dbReference>
<dbReference type="GO" id="GO:0004126">
    <property type="term" value="F:cytidine deaminase activity"/>
    <property type="evidence" value="ECO:0007669"/>
    <property type="project" value="TreeGrafter"/>
</dbReference>
<dbReference type="InterPro" id="IPR050202">
    <property type="entry name" value="Cyt/Deoxycyt_deaminase"/>
</dbReference>
<dbReference type="InterPro" id="IPR016193">
    <property type="entry name" value="Cytidine_deaminase-like"/>
</dbReference>
<organism evidence="3 4">
    <name type="scientific">Fistulifera solaris</name>
    <name type="common">Oleaginous diatom</name>
    <dbReference type="NCBI Taxonomy" id="1519565"/>
    <lineage>
        <taxon>Eukaryota</taxon>
        <taxon>Sar</taxon>
        <taxon>Stramenopiles</taxon>
        <taxon>Ochrophyta</taxon>
        <taxon>Bacillariophyta</taxon>
        <taxon>Bacillariophyceae</taxon>
        <taxon>Bacillariophycidae</taxon>
        <taxon>Naviculales</taxon>
        <taxon>Naviculaceae</taxon>
        <taxon>Fistulifera</taxon>
    </lineage>
</organism>
<dbReference type="InParanoid" id="A0A1Z5JET7"/>
<comment type="caution">
    <text evidence="3">The sequence shown here is derived from an EMBL/GenBank/DDBJ whole genome shotgun (WGS) entry which is preliminary data.</text>
</comment>
<dbReference type="Gene3D" id="3.40.140.10">
    <property type="entry name" value="Cytidine Deaminase, domain 2"/>
    <property type="match status" value="1"/>
</dbReference>
<dbReference type="Proteomes" id="UP000198406">
    <property type="component" value="Unassembled WGS sequence"/>
</dbReference>
<dbReference type="SUPFAM" id="SSF53927">
    <property type="entry name" value="Cytidine deaminase-like"/>
    <property type="match status" value="1"/>
</dbReference>
<dbReference type="GO" id="GO:0072527">
    <property type="term" value="P:pyrimidine-containing compound metabolic process"/>
    <property type="evidence" value="ECO:0007669"/>
    <property type="project" value="UniProtKB-ARBA"/>
</dbReference>
<comment type="similarity">
    <text evidence="1">Belongs to the cytidine and deoxycytidylate deaminase family.</text>
</comment>
<accession>A0A1Z5JET7</accession>
<dbReference type="PANTHER" id="PTHR11644">
    <property type="entry name" value="CYTIDINE DEAMINASE"/>
    <property type="match status" value="1"/>
</dbReference>
<dbReference type="GO" id="GO:0055086">
    <property type="term" value="P:nucleobase-containing small molecule metabolic process"/>
    <property type="evidence" value="ECO:0007669"/>
    <property type="project" value="UniProtKB-ARBA"/>
</dbReference>
<proteinExistence type="inferred from homology"/>
<sequence>MNSSSTSSSSSSTPLLISSALFAFSCLFAWRSPKNDSNDDYTLLRKAHSLRLSLSKPPLSQFRVVAILVTERKELIFGTNVESYGSLTNTLCAERAACSQYILQYPDQETRPFITTIYIVSDADVPISPGCLCREFLSGQNLSASQTRIVMQSADSSSKPWVSCLQELFPRPSLYNRLNIQQQLELGTVLSSQQPFSGQSVGSLSQQDILNLWNTAWQAAKSDVRDKVFPMHYGAAALIKVDDGIHRLVSACALKAVEYGSSQDALCQLWTLVSKQLEQITAVILVDQFGLLHTPAAVARSIWAEYGGGSVPIILYKYDNTPKAELEAVPMDSLAPYVPKIW</sequence>
<dbReference type="GO" id="GO:0005829">
    <property type="term" value="C:cytosol"/>
    <property type="evidence" value="ECO:0007669"/>
    <property type="project" value="TreeGrafter"/>
</dbReference>
<name>A0A1Z5JET7_FISSO</name>